<organism evidence="2">
    <name type="scientific">Streptomyces sp. NBC_00093</name>
    <dbReference type="NCBI Taxonomy" id="2975649"/>
    <lineage>
        <taxon>Bacteria</taxon>
        <taxon>Bacillati</taxon>
        <taxon>Actinomycetota</taxon>
        <taxon>Actinomycetes</taxon>
        <taxon>Kitasatosporales</taxon>
        <taxon>Streptomycetaceae</taxon>
        <taxon>Streptomyces</taxon>
    </lineage>
</organism>
<name>A0AAU1ZXY6_9ACTN</name>
<keyword evidence="1" id="KW-0472">Membrane</keyword>
<feature type="transmembrane region" description="Helical" evidence="1">
    <location>
        <begin position="290"/>
        <end position="310"/>
    </location>
</feature>
<proteinExistence type="predicted"/>
<feature type="transmembrane region" description="Helical" evidence="1">
    <location>
        <begin position="136"/>
        <end position="155"/>
    </location>
</feature>
<evidence type="ECO:0000313" key="2">
    <source>
        <dbReference type="EMBL" id="WTT16173.1"/>
    </source>
</evidence>
<keyword evidence="1" id="KW-1133">Transmembrane helix</keyword>
<evidence type="ECO:0008006" key="3">
    <source>
        <dbReference type="Google" id="ProtNLM"/>
    </source>
</evidence>
<reference evidence="2" key="1">
    <citation type="submission" date="2022-10" db="EMBL/GenBank/DDBJ databases">
        <title>The complete genomes of actinobacterial strains from the NBC collection.</title>
        <authorList>
            <person name="Joergensen T.S."/>
            <person name="Alvarez Arevalo M."/>
            <person name="Sterndorff E.B."/>
            <person name="Faurdal D."/>
            <person name="Vuksanovic O."/>
            <person name="Mourched A.-S."/>
            <person name="Charusanti P."/>
            <person name="Shaw S."/>
            <person name="Blin K."/>
            <person name="Weber T."/>
        </authorList>
    </citation>
    <scope>NUCLEOTIDE SEQUENCE</scope>
    <source>
        <strain evidence="2">NBC_00093</strain>
    </source>
</reference>
<dbReference type="EMBL" id="CP108222">
    <property type="protein sequence ID" value="WTT16173.1"/>
    <property type="molecule type" value="Genomic_DNA"/>
</dbReference>
<feature type="transmembrane region" description="Helical" evidence="1">
    <location>
        <begin position="7"/>
        <end position="26"/>
    </location>
</feature>
<feature type="transmembrane region" description="Helical" evidence="1">
    <location>
        <begin position="32"/>
        <end position="55"/>
    </location>
</feature>
<gene>
    <name evidence="2" type="ORF">OHA22_11830</name>
</gene>
<sequence length="415" mass="45136">MSATGRLGVVGGATVVFVGWGVAAVLTEVPVLLVGLPVVGAGWVLVVLDSGYRLGREWAHRRRRRRSRATREVWAPRAGVRRPLEYPGVVASPTVDDPVDRQGRFRATGIRLAVLPALAVLFLTVESAFLAQGSPLALGFVCAECLLLVAMIWTVRTEQEPSRPWVTSRTRAELFRREQYLLVASAGPYLGLTPTETEQVRDVRLNLIAHAGPAQLDAFTRLGDPAADGTLTYWHDEVWRRPAAAPAADATDRMRTYLDHRIRRQSLFFELAAGTCERTERTLGRVAKGAILAGIAVALCYAVLLAAGRADADRSTAAMTIALLAAGLPPLCNSVLAIQNLFATQRLAASYRQTRQELDTYENTLCKLLNGPPGADPAEAGRAFRALVVGVETTLTEELRRWRIIVAKPEFDAGL</sequence>
<feature type="transmembrane region" description="Helical" evidence="1">
    <location>
        <begin position="316"/>
        <end position="338"/>
    </location>
</feature>
<feature type="transmembrane region" description="Helical" evidence="1">
    <location>
        <begin position="110"/>
        <end position="130"/>
    </location>
</feature>
<protein>
    <recommendedName>
        <fullName evidence="3">Integral membrane protein</fullName>
    </recommendedName>
</protein>
<accession>A0AAU1ZXY6</accession>
<dbReference type="AlphaFoldDB" id="A0AAU1ZXY6"/>
<keyword evidence="1" id="KW-0812">Transmembrane</keyword>
<evidence type="ECO:0000256" key="1">
    <source>
        <dbReference type="SAM" id="Phobius"/>
    </source>
</evidence>